<sequence length="419" mass="48419">MNFVPVTRVLLFIYHLVEFVNVAHVMYLLFLRCSEVVRVSVNLRLFNREILYNYKSENCNCNFPLFSVKHSTVYVLGYLRQDYTDWNKSLQFTFHSFIYTHTYALDTHRILPSKSTLCQTTIYKPFVKRFHCHGFISRKGTALNLGRINVLNRFLGYNHGSKKTEVILGGDLNTPPGILKDLDTDECNEFTMDLWNRGLSLPEAIESINSLSPEVDGSVMDNFMYGNATITEDRDYPPGLVDLGEDTDDYVDTYDTDEEGFMELNFGLLSDDEILLVRNIMEEKVNKQNDSYKVQMVDDLVNDKNLSYTREEILRYIEKFDDIATLLINLNRNVDRDPLDIEWIPAVEREICEFVAGKSYTVSTIIWTDGSIDVTIKEEDVSEKKIDVLHDSLFSFIKRLSRKNSFHGLHNLGLMVSGS</sequence>
<dbReference type="GeneID" id="15806055"/>
<dbReference type="OrthoDB" id="361525at2759"/>
<proteinExistence type="predicted"/>
<dbReference type="eggNOG" id="ENOG502QXF1">
    <property type="taxonomic scope" value="Eukaryota"/>
</dbReference>
<keyword evidence="1" id="KW-0472">Membrane</keyword>
<reference evidence="2 3" key="1">
    <citation type="journal article" date="2012" name="BMC Genomics">
        <title>Comparative genomic analysis and phylogenetic position of Theileria equi.</title>
        <authorList>
            <person name="Kappmeyer L.S."/>
            <person name="Thiagarajan M."/>
            <person name="Herndon D.R."/>
            <person name="Ramsay J.D."/>
            <person name="Caler E."/>
            <person name="Djikeng A."/>
            <person name="Gillespie J.J."/>
            <person name="Lau A.O."/>
            <person name="Roalson E.H."/>
            <person name="Silva J.C."/>
            <person name="Silva M.G."/>
            <person name="Suarez C.E."/>
            <person name="Ueti M.W."/>
            <person name="Nene V.M."/>
            <person name="Mealey R.H."/>
            <person name="Knowles D.P."/>
            <person name="Brayton K.A."/>
        </authorList>
    </citation>
    <scope>NUCLEOTIDE SEQUENCE [LARGE SCALE GENOMIC DNA]</scope>
    <source>
        <strain evidence="2 3">WA</strain>
    </source>
</reference>
<gene>
    <name evidence="2" type="ORF">BEWA_017960</name>
</gene>
<dbReference type="Proteomes" id="UP000031512">
    <property type="component" value="Chromosome 1"/>
</dbReference>
<evidence type="ECO:0000313" key="3">
    <source>
        <dbReference type="Proteomes" id="UP000031512"/>
    </source>
</evidence>
<evidence type="ECO:0000256" key="1">
    <source>
        <dbReference type="SAM" id="Phobius"/>
    </source>
</evidence>
<dbReference type="VEuPathDB" id="PiroplasmaDB:BEWA_017960"/>
<dbReference type="KEGG" id="beq:BEWA_017960"/>
<name>L0ATT9_THEEQ</name>
<dbReference type="EMBL" id="CP001669">
    <property type="protein sequence ID" value="AFZ78955.1"/>
    <property type="molecule type" value="Genomic_DNA"/>
</dbReference>
<dbReference type="AlphaFoldDB" id="L0ATT9"/>
<organism evidence="2 3">
    <name type="scientific">Theileria equi strain WA</name>
    <dbReference type="NCBI Taxonomy" id="1537102"/>
    <lineage>
        <taxon>Eukaryota</taxon>
        <taxon>Sar</taxon>
        <taxon>Alveolata</taxon>
        <taxon>Apicomplexa</taxon>
        <taxon>Aconoidasida</taxon>
        <taxon>Piroplasmida</taxon>
        <taxon>Theileriidae</taxon>
        <taxon>Theileria</taxon>
    </lineage>
</organism>
<evidence type="ECO:0000313" key="2">
    <source>
        <dbReference type="EMBL" id="AFZ78955.1"/>
    </source>
</evidence>
<feature type="transmembrane region" description="Helical" evidence="1">
    <location>
        <begin position="12"/>
        <end position="30"/>
    </location>
</feature>
<accession>L0ATT9</accession>
<keyword evidence="1" id="KW-1133">Transmembrane helix</keyword>
<dbReference type="RefSeq" id="XP_004828621.1">
    <property type="nucleotide sequence ID" value="XM_004828564.1"/>
</dbReference>
<protein>
    <submittedName>
        <fullName evidence="2">Uncharacterized protein</fullName>
    </submittedName>
</protein>
<keyword evidence="1" id="KW-0812">Transmembrane</keyword>
<keyword evidence="3" id="KW-1185">Reference proteome</keyword>